<dbReference type="EMBL" id="JBIAPI010000006">
    <property type="protein sequence ID" value="MFF3225690.1"/>
    <property type="molecule type" value="Genomic_DNA"/>
</dbReference>
<dbReference type="NCBIfam" id="NF005679">
    <property type="entry name" value="PRK07475.1"/>
    <property type="match status" value="1"/>
</dbReference>
<name>A0ABW6QWP9_9NOCA</name>
<gene>
    <name evidence="1" type="ORF">ACFYV7_23040</name>
</gene>
<evidence type="ECO:0000313" key="1">
    <source>
        <dbReference type="EMBL" id="MFF3225690.1"/>
    </source>
</evidence>
<reference evidence="1 2" key="1">
    <citation type="submission" date="2024-10" db="EMBL/GenBank/DDBJ databases">
        <title>The Natural Products Discovery Center: Release of the First 8490 Sequenced Strains for Exploring Actinobacteria Biosynthetic Diversity.</title>
        <authorList>
            <person name="Kalkreuter E."/>
            <person name="Kautsar S.A."/>
            <person name="Yang D."/>
            <person name="Bader C.D."/>
            <person name="Teijaro C.N."/>
            <person name="Fluegel L."/>
            <person name="Davis C.M."/>
            <person name="Simpson J.R."/>
            <person name="Lauterbach L."/>
            <person name="Steele A.D."/>
            <person name="Gui C."/>
            <person name="Meng S."/>
            <person name="Li G."/>
            <person name="Viehrig K."/>
            <person name="Ye F."/>
            <person name="Su P."/>
            <person name="Kiefer A.F."/>
            <person name="Nichols A."/>
            <person name="Cepeda A.J."/>
            <person name="Yan W."/>
            <person name="Fan B."/>
            <person name="Jiang Y."/>
            <person name="Adhikari A."/>
            <person name="Zheng C.-J."/>
            <person name="Schuster L."/>
            <person name="Cowan T.M."/>
            <person name="Smanski M.J."/>
            <person name="Chevrette M.G."/>
            <person name="De Carvalho L.P.S."/>
            <person name="Shen B."/>
        </authorList>
    </citation>
    <scope>NUCLEOTIDE SEQUENCE [LARGE SCALE GENOMIC DNA]</scope>
    <source>
        <strain evidence="1 2">NPDC003040</strain>
    </source>
</reference>
<organism evidence="1 2">
    <name type="scientific">Nocardia suismassiliense</name>
    <dbReference type="NCBI Taxonomy" id="2077092"/>
    <lineage>
        <taxon>Bacteria</taxon>
        <taxon>Bacillati</taxon>
        <taxon>Actinomycetota</taxon>
        <taxon>Actinomycetes</taxon>
        <taxon>Mycobacteriales</taxon>
        <taxon>Nocardiaceae</taxon>
        <taxon>Nocardia</taxon>
    </lineage>
</organism>
<dbReference type="Proteomes" id="UP001601948">
    <property type="component" value="Unassembled WGS sequence"/>
</dbReference>
<protein>
    <submittedName>
        <fullName evidence="1">Aspartate/glutamate racemase family protein</fullName>
    </submittedName>
</protein>
<evidence type="ECO:0000313" key="2">
    <source>
        <dbReference type="Proteomes" id="UP001601948"/>
    </source>
</evidence>
<comment type="caution">
    <text evidence="1">The sequence shown here is derived from an EMBL/GenBank/DDBJ whole genome shotgun (WGS) entry which is preliminary data.</text>
</comment>
<accession>A0ABW6QWP9</accession>
<proteinExistence type="predicted"/>
<sequence>MAENTKGEHAIGVLCLDTAFTKIPGHIRNPTTFDFPVVCQVVQGATPQRMVTEADPTLLEPFIIAAKELESRGVAAITSGCGFLVIFQQQLADAVGIPLYSSSLIQLPMVHRMLAANRKVGLLVAKTESLTRRHLAAIGGESIPICVAGMDAQPEFREVILEGRRTTLDAERLGNEVLTEIEQLASANPDLGALIIECTDLAPYSHAIQHRLGLPVFDIVTLTEMVHRSLSHRPFPRT</sequence>
<keyword evidence="2" id="KW-1185">Reference proteome</keyword>
<dbReference type="RefSeq" id="WP_387720348.1">
    <property type="nucleotide sequence ID" value="NZ_JBIAPI010000006.1"/>
</dbReference>